<organism evidence="2 3">
    <name type="scientific">Azospirillum argentinense</name>
    <dbReference type="NCBI Taxonomy" id="2970906"/>
    <lineage>
        <taxon>Bacteria</taxon>
        <taxon>Pseudomonadati</taxon>
        <taxon>Pseudomonadota</taxon>
        <taxon>Alphaproteobacteria</taxon>
        <taxon>Rhodospirillales</taxon>
        <taxon>Azospirillaceae</taxon>
        <taxon>Azospirillum</taxon>
    </lineage>
</organism>
<keyword evidence="1" id="KW-0175">Coiled coil</keyword>
<evidence type="ECO:0008006" key="4">
    <source>
        <dbReference type="Google" id="ProtNLM"/>
    </source>
</evidence>
<dbReference type="Proteomes" id="UP000325333">
    <property type="component" value="Unassembled WGS sequence"/>
</dbReference>
<gene>
    <name evidence="2" type="ORF">FH063_006449</name>
</gene>
<evidence type="ECO:0000313" key="3">
    <source>
        <dbReference type="Proteomes" id="UP000325333"/>
    </source>
</evidence>
<dbReference type="AlphaFoldDB" id="A0A5B0KUR5"/>
<feature type="coiled-coil region" evidence="1">
    <location>
        <begin position="88"/>
        <end position="125"/>
    </location>
</feature>
<evidence type="ECO:0000256" key="1">
    <source>
        <dbReference type="SAM" id="Coils"/>
    </source>
</evidence>
<name>A0A5B0KUR5_9PROT</name>
<dbReference type="EMBL" id="VEWN01000009">
    <property type="protein sequence ID" value="KAA1054614.1"/>
    <property type="molecule type" value="Genomic_DNA"/>
</dbReference>
<comment type="caution">
    <text evidence="2">The sequence shown here is derived from an EMBL/GenBank/DDBJ whole genome shotgun (WGS) entry which is preliminary data.</text>
</comment>
<sequence>MPLRADESANSARGLARLPALRHKGGAMARHHDTIEILVTARHLEAQGIRPTTRMLRLALGGGSNAAIAQALAVEELTPLEELIRRRRDQLDLDIANARRALAELEAEQARLDELDDSLAALGRA</sequence>
<evidence type="ECO:0000313" key="2">
    <source>
        <dbReference type="EMBL" id="KAA1054614.1"/>
    </source>
</evidence>
<proteinExistence type="predicted"/>
<protein>
    <recommendedName>
        <fullName evidence="4">KfrA N-terminal DNA-binding domain-containing protein</fullName>
    </recommendedName>
</protein>
<accession>A0A5B0KUR5</accession>
<reference evidence="2 3" key="1">
    <citation type="submission" date="2019-07" db="EMBL/GenBank/DDBJ databases">
        <title>Genome sequencing of the stress-tolerant strain Azospirillum brasilense Az19.</title>
        <authorList>
            <person name="Maroniche G.A."/>
            <person name="Garcia J.E."/>
            <person name="Pagnussat L."/>
            <person name="Amenta M."/>
            <person name="Creus C.M."/>
        </authorList>
    </citation>
    <scope>NUCLEOTIDE SEQUENCE [LARGE SCALE GENOMIC DNA]</scope>
    <source>
        <strain evidence="2 3">Az19</strain>
    </source>
</reference>